<feature type="transmembrane region" description="Helical" evidence="1">
    <location>
        <begin position="6"/>
        <end position="29"/>
    </location>
</feature>
<keyword evidence="2" id="KW-0496">Mitochondrion</keyword>
<keyword evidence="1" id="KW-0472">Membrane</keyword>
<protein>
    <submittedName>
        <fullName evidence="2">ATPase8 protein</fullName>
    </submittedName>
</protein>
<geneLocation type="mitochondrion" evidence="2"/>
<accession>Q9T9G1</accession>
<reference evidence="2" key="1">
    <citation type="journal article" date="2000" name="Mol. Biol. Evol.">
        <title>Complete sequence of the mitochondrial DNA of the primitive opisthobranch gastropod Pupa strigosa: systematic implication of the genome organization.</title>
        <authorList>
            <person name="Kurabayashi A."/>
            <person name="Ueshima R."/>
        </authorList>
    </citation>
    <scope>NUCLEOTIDE SEQUENCE</scope>
</reference>
<name>Q9T9G1_9GAST</name>
<dbReference type="AlphaFoldDB" id="Q9T9G1"/>
<evidence type="ECO:0000313" key="2">
    <source>
        <dbReference type="EMBL" id="BAA89022.1"/>
    </source>
</evidence>
<proteinExistence type="predicted"/>
<gene>
    <name evidence="2" type="primary">ATPase8</name>
</gene>
<organism evidence="2">
    <name type="scientific">Pupa strigosa</name>
    <dbReference type="NCBI Taxonomy" id="96460"/>
    <lineage>
        <taxon>Eukaryota</taxon>
        <taxon>Metazoa</taxon>
        <taxon>Spiralia</taxon>
        <taxon>Lophotrochozoa</taxon>
        <taxon>Mollusca</taxon>
        <taxon>Gastropoda</taxon>
        <taxon>Heterobranchia</taxon>
        <taxon>lower Heterobranchia</taxon>
        <taxon>Acteonoidea</taxon>
        <taxon>Acteonidae</taxon>
        <taxon>Pupa</taxon>
    </lineage>
</organism>
<keyword evidence="1" id="KW-0812">Transmembrane</keyword>
<evidence type="ECO:0000256" key="1">
    <source>
        <dbReference type="SAM" id="Phobius"/>
    </source>
</evidence>
<keyword evidence="1" id="KW-1133">Transmembrane helix</keyword>
<dbReference type="EMBL" id="AB028237">
    <property type="protein sequence ID" value="BAA89022.1"/>
    <property type="molecule type" value="Genomic_DNA"/>
</dbReference>
<sequence>MPQLSPTMWGMVIFLTVPTVLLLVSIAMYGNTSNKVISGHASKKNMIASRFYF</sequence>